<dbReference type="Pfam" id="PF01327">
    <property type="entry name" value="Pep_deformylase"/>
    <property type="match status" value="2"/>
</dbReference>
<dbReference type="InterPro" id="IPR036821">
    <property type="entry name" value="Peptide_deformylase_sf"/>
</dbReference>
<dbReference type="HAMAP" id="MF_00163">
    <property type="entry name" value="Pep_deformylase"/>
    <property type="match status" value="1"/>
</dbReference>
<keyword evidence="2" id="KW-0408">Iron</keyword>
<dbReference type="GO" id="GO:0042586">
    <property type="term" value="F:peptide deformylase activity"/>
    <property type="evidence" value="ECO:0007669"/>
    <property type="project" value="UniProtKB-UniRule"/>
</dbReference>
<feature type="binding site" evidence="2">
    <location>
        <position position="116"/>
    </location>
    <ligand>
        <name>Fe cation</name>
        <dbReference type="ChEBI" id="CHEBI:24875"/>
    </ligand>
</feature>
<feature type="binding site" evidence="2">
    <location>
        <position position="74"/>
    </location>
    <ligand>
        <name>Fe cation</name>
        <dbReference type="ChEBI" id="CHEBI:24875"/>
    </ligand>
</feature>
<dbReference type="GO" id="GO:0006412">
    <property type="term" value="P:translation"/>
    <property type="evidence" value="ECO:0007669"/>
    <property type="project" value="UniProtKB-UniRule"/>
</dbReference>
<feature type="active site" evidence="2">
    <location>
        <position position="117"/>
    </location>
</feature>
<evidence type="ECO:0000256" key="2">
    <source>
        <dbReference type="HAMAP-Rule" id="MF_00163"/>
    </source>
</evidence>
<comment type="similarity">
    <text evidence="1 2">Belongs to the polypeptide deformylase family.</text>
</comment>
<keyword evidence="2" id="KW-0648">Protein biosynthesis</keyword>
<gene>
    <name evidence="2" type="primary">def</name>
    <name evidence="3" type="ORF">UR23_C0007G0010</name>
</gene>
<keyword evidence="2" id="KW-0378">Hydrolase</keyword>
<comment type="cofactor">
    <cofactor evidence="2">
        <name>Fe(2+)</name>
        <dbReference type="ChEBI" id="CHEBI:29033"/>
    </cofactor>
    <text evidence="2">Binds 1 Fe(2+) ion.</text>
</comment>
<dbReference type="PRINTS" id="PR01576">
    <property type="entry name" value="PDEFORMYLASE"/>
</dbReference>
<dbReference type="AlphaFoldDB" id="A0A0F9ZE96"/>
<dbReference type="PANTHER" id="PTHR10458">
    <property type="entry name" value="PEPTIDE DEFORMYLASE"/>
    <property type="match status" value="1"/>
</dbReference>
<dbReference type="Gene3D" id="3.90.45.10">
    <property type="entry name" value="Peptide deformylase"/>
    <property type="match status" value="2"/>
</dbReference>
<accession>A0A0F9ZE96</accession>
<dbReference type="Proteomes" id="UP000034349">
    <property type="component" value="Unassembled WGS sequence"/>
</dbReference>
<comment type="function">
    <text evidence="2">Removes the formyl group from the N-terminal Met of newly synthesized proteins. Requires at least a dipeptide for an efficient rate of reaction. N-terminal L-methionine is a prerequisite for activity but the enzyme has broad specificity at other positions.</text>
</comment>
<dbReference type="SUPFAM" id="SSF56420">
    <property type="entry name" value="Peptide deformylase"/>
    <property type="match status" value="1"/>
</dbReference>
<proteinExistence type="inferred from homology"/>
<sequence>MLALITGKKNSILRSENKEIKIITPNIKKLALDMFIKMHECKGIGLAAPQIGKNFINPVINKISKPYNNEVEGCLSIPKQQGLVKRARRVNIRAKNLKGEEFKLQAKGFLARVLQHEYDHLQGVLIADKWHIIKHKI</sequence>
<keyword evidence="2" id="KW-0479">Metal-binding</keyword>
<dbReference type="PATRIC" id="fig|1618475.3.peg.124"/>
<evidence type="ECO:0000313" key="4">
    <source>
        <dbReference type="Proteomes" id="UP000034349"/>
    </source>
</evidence>
<dbReference type="GO" id="GO:0046872">
    <property type="term" value="F:metal ion binding"/>
    <property type="evidence" value="ECO:0007669"/>
    <property type="project" value="UniProtKB-KW"/>
</dbReference>
<dbReference type="PIRSF" id="PIRSF004749">
    <property type="entry name" value="Pep_def"/>
    <property type="match status" value="1"/>
</dbReference>
<protein>
    <recommendedName>
        <fullName evidence="2">Peptide deformylase</fullName>
        <shortName evidence="2">PDF</shortName>
        <ecNumber evidence="2">3.5.1.88</ecNumber>
    </recommendedName>
    <alternativeName>
        <fullName evidence="2">Polypeptide deformylase</fullName>
    </alternativeName>
</protein>
<comment type="caution">
    <text evidence="3">The sequence shown here is derived from an EMBL/GenBank/DDBJ whole genome shotgun (WGS) entry which is preliminary data.</text>
</comment>
<dbReference type="EMBL" id="LBOK01000007">
    <property type="protein sequence ID" value="KKP37091.1"/>
    <property type="molecule type" value="Genomic_DNA"/>
</dbReference>
<organism evidence="3 4">
    <name type="scientific">Candidatus Roizmanbacteria bacterium GW2011_GWA2_32_13</name>
    <dbReference type="NCBI Taxonomy" id="1618475"/>
    <lineage>
        <taxon>Bacteria</taxon>
        <taxon>Candidatus Roizmaniibacteriota</taxon>
    </lineage>
</organism>
<comment type="catalytic activity">
    <reaction evidence="2">
        <text>N-terminal N-formyl-L-methionyl-[peptide] + H2O = N-terminal L-methionyl-[peptide] + formate</text>
        <dbReference type="Rhea" id="RHEA:24420"/>
        <dbReference type="Rhea" id="RHEA-COMP:10639"/>
        <dbReference type="Rhea" id="RHEA-COMP:10640"/>
        <dbReference type="ChEBI" id="CHEBI:15377"/>
        <dbReference type="ChEBI" id="CHEBI:15740"/>
        <dbReference type="ChEBI" id="CHEBI:49298"/>
        <dbReference type="ChEBI" id="CHEBI:64731"/>
        <dbReference type="EC" id="3.5.1.88"/>
    </reaction>
</comment>
<feature type="binding site" evidence="2">
    <location>
        <position position="120"/>
    </location>
    <ligand>
        <name>Fe cation</name>
        <dbReference type="ChEBI" id="CHEBI:24875"/>
    </ligand>
</feature>
<dbReference type="PANTHER" id="PTHR10458:SF22">
    <property type="entry name" value="PEPTIDE DEFORMYLASE"/>
    <property type="match status" value="1"/>
</dbReference>
<name>A0A0F9ZE96_9BACT</name>
<evidence type="ECO:0000256" key="1">
    <source>
        <dbReference type="ARBA" id="ARBA00010759"/>
    </source>
</evidence>
<dbReference type="EC" id="3.5.1.88" evidence="2"/>
<reference evidence="3 4" key="1">
    <citation type="journal article" date="2015" name="Nature">
        <title>rRNA introns, odd ribosomes, and small enigmatic genomes across a large radiation of phyla.</title>
        <authorList>
            <person name="Brown C.T."/>
            <person name="Hug L.A."/>
            <person name="Thomas B.C."/>
            <person name="Sharon I."/>
            <person name="Castelle C.J."/>
            <person name="Singh A."/>
            <person name="Wilkins M.J."/>
            <person name="Williams K.H."/>
            <person name="Banfield J.F."/>
        </authorList>
    </citation>
    <scope>NUCLEOTIDE SEQUENCE [LARGE SCALE GENOMIC DNA]</scope>
</reference>
<dbReference type="CDD" id="cd00487">
    <property type="entry name" value="Pep_deformylase"/>
    <property type="match status" value="1"/>
</dbReference>
<dbReference type="InterPro" id="IPR023635">
    <property type="entry name" value="Peptide_deformylase"/>
</dbReference>
<evidence type="ECO:0000313" key="3">
    <source>
        <dbReference type="EMBL" id="KKP37091.1"/>
    </source>
</evidence>